<keyword evidence="3" id="KW-0067">ATP-binding</keyword>
<evidence type="ECO:0000256" key="7">
    <source>
        <dbReference type="ARBA" id="ARBA00023203"/>
    </source>
</evidence>
<evidence type="ECO:0000256" key="2">
    <source>
        <dbReference type="ARBA" id="ARBA00022741"/>
    </source>
</evidence>
<dbReference type="STRING" id="3476.A0A2P5DQJ1"/>
<evidence type="ECO:0000256" key="1">
    <source>
        <dbReference type="ARBA" id="ARBA00022737"/>
    </source>
</evidence>
<dbReference type="EMBL" id="JXTB01000023">
    <property type="protein sequence ID" value="PON75541.1"/>
    <property type="molecule type" value="Genomic_DNA"/>
</dbReference>
<evidence type="ECO:0000256" key="4">
    <source>
        <dbReference type="ARBA" id="ARBA00023054"/>
    </source>
</evidence>
<dbReference type="Proteomes" id="UP000237105">
    <property type="component" value="Unassembled WGS sequence"/>
</dbReference>
<dbReference type="GO" id="GO:0007015">
    <property type="term" value="P:actin filament organization"/>
    <property type="evidence" value="ECO:0007669"/>
    <property type="project" value="TreeGrafter"/>
</dbReference>
<sequence length="126" mass="14701">METLNSTEPHYIRCVKPNNLLKQAIFENVNIMQQLRCDTGLRARATCKQFRFRKQTKAAIQIQAQWLCHKAATYYKKLNKGSILAQCRWRGGIAKRELRKLKMAASETSAFREAKDKLEKRVEELT</sequence>
<dbReference type="GO" id="GO:0051015">
    <property type="term" value="F:actin filament binding"/>
    <property type="evidence" value="ECO:0007669"/>
    <property type="project" value="TreeGrafter"/>
</dbReference>
<keyword evidence="6" id="KW-0505">Motor protein</keyword>
<gene>
    <name evidence="9" type="ORF">PanWU01x14_041660</name>
</gene>
<protein>
    <submittedName>
        <fullName evidence="9">Myosin head, motor domain containing protein</fullName>
    </submittedName>
</protein>
<evidence type="ECO:0000256" key="5">
    <source>
        <dbReference type="ARBA" id="ARBA00023123"/>
    </source>
</evidence>
<evidence type="ECO:0000256" key="3">
    <source>
        <dbReference type="ARBA" id="ARBA00022840"/>
    </source>
</evidence>
<dbReference type="AlphaFoldDB" id="A0A2P5DQJ1"/>
<proteinExistence type="predicted"/>
<keyword evidence="5" id="KW-0518">Myosin</keyword>
<keyword evidence="1" id="KW-0677">Repeat</keyword>
<dbReference type="InterPro" id="IPR036961">
    <property type="entry name" value="Kinesin_motor_dom_sf"/>
</dbReference>
<keyword evidence="7" id="KW-0009">Actin-binding</keyword>
<accession>A0A2P5DQJ1</accession>
<evidence type="ECO:0000256" key="6">
    <source>
        <dbReference type="ARBA" id="ARBA00023175"/>
    </source>
</evidence>
<dbReference type="GO" id="GO:0016020">
    <property type="term" value="C:membrane"/>
    <property type="evidence" value="ECO:0007669"/>
    <property type="project" value="TreeGrafter"/>
</dbReference>
<dbReference type="InterPro" id="IPR001609">
    <property type="entry name" value="Myosin_head_motor_dom-like"/>
</dbReference>
<reference evidence="10" key="1">
    <citation type="submission" date="2016-06" db="EMBL/GenBank/DDBJ databases">
        <title>Parallel loss of symbiosis genes in relatives of nitrogen-fixing non-legume Parasponia.</title>
        <authorList>
            <person name="Van Velzen R."/>
            <person name="Holmer R."/>
            <person name="Bu F."/>
            <person name="Rutten L."/>
            <person name="Van Zeijl A."/>
            <person name="Liu W."/>
            <person name="Santuari L."/>
            <person name="Cao Q."/>
            <person name="Sharma T."/>
            <person name="Shen D."/>
            <person name="Roswanjaya Y."/>
            <person name="Wardhani T."/>
            <person name="Kalhor M.S."/>
            <person name="Jansen J."/>
            <person name="Van den Hoogen J."/>
            <person name="Gungor B."/>
            <person name="Hartog M."/>
            <person name="Hontelez J."/>
            <person name="Verver J."/>
            <person name="Yang W.-C."/>
            <person name="Schijlen E."/>
            <person name="Repin R."/>
            <person name="Schilthuizen M."/>
            <person name="Schranz E."/>
            <person name="Heidstra R."/>
            <person name="Miyata K."/>
            <person name="Fedorova E."/>
            <person name="Kohlen W."/>
            <person name="Bisseling T."/>
            <person name="Smit S."/>
            <person name="Geurts R."/>
        </authorList>
    </citation>
    <scope>NUCLEOTIDE SEQUENCE [LARGE SCALE GENOMIC DNA]</scope>
    <source>
        <strain evidence="10">cv. WU1-14</strain>
    </source>
</reference>
<dbReference type="GO" id="GO:0000146">
    <property type="term" value="F:microfilament motor activity"/>
    <property type="evidence" value="ECO:0007669"/>
    <property type="project" value="TreeGrafter"/>
</dbReference>
<dbReference type="GO" id="GO:0005737">
    <property type="term" value="C:cytoplasm"/>
    <property type="evidence" value="ECO:0007669"/>
    <property type="project" value="TreeGrafter"/>
</dbReference>
<dbReference type="GO" id="GO:0016459">
    <property type="term" value="C:myosin complex"/>
    <property type="evidence" value="ECO:0007669"/>
    <property type="project" value="UniProtKB-KW"/>
</dbReference>
<evidence type="ECO:0000259" key="8">
    <source>
        <dbReference type="Pfam" id="PF00063"/>
    </source>
</evidence>
<dbReference type="SUPFAM" id="SSF52540">
    <property type="entry name" value="P-loop containing nucleoside triphosphate hydrolases"/>
    <property type="match status" value="1"/>
</dbReference>
<name>A0A2P5DQJ1_PARAD</name>
<evidence type="ECO:0000313" key="10">
    <source>
        <dbReference type="Proteomes" id="UP000237105"/>
    </source>
</evidence>
<dbReference type="Pfam" id="PF00063">
    <property type="entry name" value="Myosin_head"/>
    <property type="match status" value="1"/>
</dbReference>
<dbReference type="PANTHER" id="PTHR13140">
    <property type="entry name" value="MYOSIN"/>
    <property type="match status" value="1"/>
</dbReference>
<evidence type="ECO:0000313" key="9">
    <source>
        <dbReference type="EMBL" id="PON75541.1"/>
    </source>
</evidence>
<organism evidence="9 10">
    <name type="scientific">Parasponia andersonii</name>
    <name type="common">Sponia andersonii</name>
    <dbReference type="NCBI Taxonomy" id="3476"/>
    <lineage>
        <taxon>Eukaryota</taxon>
        <taxon>Viridiplantae</taxon>
        <taxon>Streptophyta</taxon>
        <taxon>Embryophyta</taxon>
        <taxon>Tracheophyta</taxon>
        <taxon>Spermatophyta</taxon>
        <taxon>Magnoliopsida</taxon>
        <taxon>eudicotyledons</taxon>
        <taxon>Gunneridae</taxon>
        <taxon>Pentapetalae</taxon>
        <taxon>rosids</taxon>
        <taxon>fabids</taxon>
        <taxon>Rosales</taxon>
        <taxon>Cannabaceae</taxon>
        <taxon>Parasponia</taxon>
    </lineage>
</organism>
<dbReference type="FunFam" id="1.20.5.190:FF:000001">
    <property type="entry name" value="unconventional myosin-Va"/>
    <property type="match status" value="1"/>
</dbReference>
<keyword evidence="2" id="KW-0547">Nucleotide-binding</keyword>
<comment type="caution">
    <text evidence="9">The sequence shown here is derived from an EMBL/GenBank/DDBJ whole genome shotgun (WGS) entry which is preliminary data.</text>
</comment>
<dbReference type="GO" id="GO:0005524">
    <property type="term" value="F:ATP binding"/>
    <property type="evidence" value="ECO:0007669"/>
    <property type="project" value="UniProtKB-KW"/>
</dbReference>
<keyword evidence="10" id="KW-1185">Reference proteome</keyword>
<dbReference type="InterPro" id="IPR027417">
    <property type="entry name" value="P-loop_NTPase"/>
</dbReference>
<dbReference type="PANTHER" id="PTHR13140:SF792">
    <property type="entry name" value="MYOSIN-9"/>
    <property type="match status" value="1"/>
</dbReference>
<feature type="domain" description="Myosin motor" evidence="8">
    <location>
        <begin position="1"/>
        <end position="55"/>
    </location>
</feature>
<dbReference type="Gene3D" id="3.40.850.10">
    <property type="entry name" value="Kinesin motor domain"/>
    <property type="match status" value="1"/>
</dbReference>
<dbReference type="Gene3D" id="1.20.5.190">
    <property type="match status" value="1"/>
</dbReference>
<dbReference type="OrthoDB" id="6108017at2759"/>
<keyword evidence="4" id="KW-0175">Coiled coil</keyword>